<reference evidence="3 4" key="1">
    <citation type="journal article" date="2021" name="Int. J. Syst. Evol. Microbiol.">
        <title>Reticulibacter mediterranei gen. nov., sp. nov., within the new family Reticulibacteraceae fam. nov., and Ktedonospora formicarum gen. nov., sp. nov., Ktedonobacter robiniae sp. nov., Dictyobacter formicarum sp. nov. and Dictyobacter arantiisoli sp. nov., belonging to the class Ktedonobacteria.</title>
        <authorList>
            <person name="Yabe S."/>
            <person name="Zheng Y."/>
            <person name="Wang C.M."/>
            <person name="Sakai Y."/>
            <person name="Abe K."/>
            <person name="Yokota A."/>
            <person name="Donadio S."/>
            <person name="Cavaletti L."/>
            <person name="Monciardini P."/>
        </authorList>
    </citation>
    <scope>NUCLEOTIDE SEQUENCE [LARGE SCALE GENOMIC DNA]</scope>
    <source>
        <strain evidence="3 4">SOSP1-30</strain>
    </source>
</reference>
<dbReference type="InterPro" id="IPR026898">
    <property type="entry name" value="PrsW"/>
</dbReference>
<feature type="transmembrane region" description="Helical" evidence="2">
    <location>
        <begin position="265"/>
        <end position="288"/>
    </location>
</feature>
<dbReference type="EMBL" id="BNJG01000001">
    <property type="protein sequence ID" value="GHO53283.1"/>
    <property type="molecule type" value="Genomic_DNA"/>
</dbReference>
<feature type="transmembrane region" description="Helical" evidence="2">
    <location>
        <begin position="419"/>
        <end position="439"/>
    </location>
</feature>
<evidence type="ECO:0000256" key="1">
    <source>
        <dbReference type="SAM" id="MobiDB-lite"/>
    </source>
</evidence>
<feature type="compositionally biased region" description="Polar residues" evidence="1">
    <location>
        <begin position="14"/>
        <end position="27"/>
    </location>
</feature>
<feature type="transmembrane region" description="Helical" evidence="2">
    <location>
        <begin position="531"/>
        <end position="551"/>
    </location>
</feature>
<name>A0ABQ3UKU4_9CHLR</name>
<proteinExistence type="predicted"/>
<feature type="transmembrane region" description="Helical" evidence="2">
    <location>
        <begin position="335"/>
        <end position="363"/>
    </location>
</feature>
<feature type="transmembrane region" description="Helical" evidence="2">
    <location>
        <begin position="183"/>
        <end position="207"/>
    </location>
</feature>
<dbReference type="Proteomes" id="UP000654345">
    <property type="component" value="Unassembled WGS sequence"/>
</dbReference>
<keyword evidence="2" id="KW-1133">Transmembrane helix</keyword>
<dbReference type="Pfam" id="PF13367">
    <property type="entry name" value="PrsW-protease"/>
    <property type="match status" value="1"/>
</dbReference>
<feature type="region of interest" description="Disordered" evidence="1">
    <location>
        <begin position="561"/>
        <end position="587"/>
    </location>
</feature>
<feature type="transmembrane region" description="Helical" evidence="2">
    <location>
        <begin position="227"/>
        <end position="253"/>
    </location>
</feature>
<protein>
    <recommendedName>
        <fullName evidence="5">PrsW family intramembrane metalloprotease</fullName>
    </recommendedName>
</protein>
<feature type="transmembrane region" description="Helical" evidence="2">
    <location>
        <begin position="294"/>
        <end position="315"/>
    </location>
</feature>
<sequence length="587" mass="63710">MNIVGAEYRESPTDSRPVSGPTSSNMPSHEPRQPGSQPAANPGQHPFDKHQVVETPRPAIQVSSHHYNDYPGDSYQEPVYREHVSGYLGAPYRPPFPPTQAGQPNGQGHQPYQPQAAHNGAYGAQQPYAPHAPYNPYAPASYAQPHYYYGQVPYGYPYAYGYPYGYYAQPEVKEPGRTYQLTMGIITLIASALAFLGGLFCVLMLVLTSTIEAATSTLPADQRFASISLFTALAFAGIIGGAACGYHSIRALLRKQSWAFKLPQFWIFLALYVVLIGIAIAMSIGGVATASIPLTLFLIALAGVFPAFTVASLAIRHIRKPKTAPWPTTWRRFIVAMVSGATISIVLASVLELLLEVVVRLVLGTSSSILSNPDQLPSDPRSIIALLVTLSIIAPLVEEAVKPLAAITMLGRMRSAAEAFVMGMGCGIGFGLVETVMYISTGYQDWLQVALLRSSACLLHGFGAGMVSLGWYYLTHKNSTKKYNRILLGIGCGAYAVLQHAIWNGSTGLELLPFFPKDNFQLGTFSLSPEWAIVPVYVVLSALMIAFLLFVTRRLRTQNSEGASKEAQPQQQPQQAWNVAPQPARVG</sequence>
<keyword evidence="2" id="KW-0472">Membrane</keyword>
<evidence type="ECO:0008006" key="5">
    <source>
        <dbReference type="Google" id="ProtNLM"/>
    </source>
</evidence>
<keyword evidence="2" id="KW-0812">Transmembrane</keyword>
<feature type="compositionally biased region" description="Low complexity" evidence="1">
    <location>
        <begin position="567"/>
        <end position="587"/>
    </location>
</feature>
<evidence type="ECO:0000313" key="3">
    <source>
        <dbReference type="EMBL" id="GHO53283.1"/>
    </source>
</evidence>
<feature type="region of interest" description="Disordered" evidence="1">
    <location>
        <begin position="1"/>
        <end position="49"/>
    </location>
</feature>
<evidence type="ECO:0000256" key="2">
    <source>
        <dbReference type="SAM" id="Phobius"/>
    </source>
</evidence>
<evidence type="ECO:0000313" key="4">
    <source>
        <dbReference type="Proteomes" id="UP000654345"/>
    </source>
</evidence>
<feature type="transmembrane region" description="Helical" evidence="2">
    <location>
        <begin position="486"/>
        <end position="503"/>
    </location>
</feature>
<gene>
    <name evidence="3" type="ORF">KSB_17580</name>
</gene>
<accession>A0ABQ3UKU4</accession>
<feature type="transmembrane region" description="Helical" evidence="2">
    <location>
        <begin position="383"/>
        <end position="407"/>
    </location>
</feature>
<feature type="transmembrane region" description="Helical" evidence="2">
    <location>
        <begin position="451"/>
        <end position="474"/>
    </location>
</feature>
<keyword evidence="4" id="KW-1185">Reference proteome</keyword>
<organism evidence="3 4">
    <name type="scientific">Ktedonobacter robiniae</name>
    <dbReference type="NCBI Taxonomy" id="2778365"/>
    <lineage>
        <taxon>Bacteria</taxon>
        <taxon>Bacillati</taxon>
        <taxon>Chloroflexota</taxon>
        <taxon>Ktedonobacteria</taxon>
        <taxon>Ktedonobacterales</taxon>
        <taxon>Ktedonobacteraceae</taxon>
        <taxon>Ktedonobacter</taxon>
    </lineage>
</organism>
<comment type="caution">
    <text evidence="3">The sequence shown here is derived from an EMBL/GenBank/DDBJ whole genome shotgun (WGS) entry which is preliminary data.</text>
</comment>